<evidence type="ECO:0000313" key="1">
    <source>
        <dbReference type="EMBL" id="TDS12267.1"/>
    </source>
</evidence>
<dbReference type="AlphaFoldDB" id="A0A4R7CWL6"/>
<accession>A0A4R7CWL6</accession>
<protein>
    <submittedName>
        <fullName evidence="1">Uncharacterized protein</fullName>
    </submittedName>
</protein>
<keyword evidence="2" id="KW-1185">Reference proteome</keyword>
<dbReference type="Proteomes" id="UP000294752">
    <property type="component" value="Unassembled WGS sequence"/>
</dbReference>
<comment type="caution">
    <text evidence="1">The sequence shown here is derived from an EMBL/GenBank/DDBJ whole genome shotgun (WGS) entry which is preliminary data.</text>
</comment>
<organism evidence="1 2">
    <name type="scientific">Sphingobacterium paludis</name>
    <dbReference type="NCBI Taxonomy" id="1476465"/>
    <lineage>
        <taxon>Bacteria</taxon>
        <taxon>Pseudomonadati</taxon>
        <taxon>Bacteroidota</taxon>
        <taxon>Sphingobacteriia</taxon>
        <taxon>Sphingobacteriales</taxon>
        <taxon>Sphingobacteriaceae</taxon>
        <taxon>Sphingobacterium</taxon>
    </lineage>
</organism>
<dbReference type="EMBL" id="SNZV01000006">
    <property type="protein sequence ID" value="TDS12267.1"/>
    <property type="molecule type" value="Genomic_DNA"/>
</dbReference>
<proteinExistence type="predicted"/>
<sequence>MKVKILKLDEDILVDADILDPKATGHILPSSTDGCILF</sequence>
<evidence type="ECO:0000313" key="2">
    <source>
        <dbReference type="Proteomes" id="UP000294752"/>
    </source>
</evidence>
<name>A0A4R7CWL6_9SPHI</name>
<gene>
    <name evidence="1" type="ORF">B0I21_106123</name>
</gene>
<reference evidence="1 2" key="1">
    <citation type="submission" date="2019-03" db="EMBL/GenBank/DDBJ databases">
        <title>Genomic Encyclopedia of Type Strains, Phase III (KMG-III): the genomes of soil and plant-associated and newly described type strains.</title>
        <authorList>
            <person name="Whitman W."/>
        </authorList>
    </citation>
    <scope>NUCLEOTIDE SEQUENCE [LARGE SCALE GENOMIC DNA]</scope>
    <source>
        <strain evidence="1 2">CGMCC 1.12801</strain>
    </source>
</reference>